<reference evidence="1" key="2">
    <citation type="journal article" date="2022" name="Res Sq">
        <title>Comparative Genomics Reveals Insights into the Divergent Evolution of Astigmatic Mites and Household Pest Adaptations.</title>
        <authorList>
            <person name="Xiong Q."/>
            <person name="Wan A.T.-Y."/>
            <person name="Liu X.-Y."/>
            <person name="Fung C.S.-H."/>
            <person name="Xiao X."/>
            <person name="Malainual N."/>
            <person name="Hou J."/>
            <person name="Wang L."/>
            <person name="Wang M."/>
            <person name="Yang K."/>
            <person name="Cui Y."/>
            <person name="Leung E."/>
            <person name="Nong W."/>
            <person name="Shin S.-K."/>
            <person name="Au S."/>
            <person name="Jeong K.Y."/>
            <person name="Chew F.T."/>
            <person name="Hui J."/>
            <person name="Leung T.F."/>
            <person name="Tungtrongchitr A."/>
            <person name="Zhong N."/>
            <person name="Liu Z."/>
            <person name="Tsui S."/>
        </authorList>
    </citation>
    <scope>NUCLEOTIDE SEQUENCE</scope>
    <source>
        <strain evidence="1">Derf</strain>
        <tissue evidence="1">Whole organism</tissue>
    </source>
</reference>
<reference evidence="1" key="1">
    <citation type="submission" date="2013-05" db="EMBL/GenBank/DDBJ databases">
        <authorList>
            <person name="Yim A.K.Y."/>
            <person name="Chan T.F."/>
            <person name="Ji K.M."/>
            <person name="Liu X.Y."/>
            <person name="Zhou J.W."/>
            <person name="Li R.Q."/>
            <person name="Yang K.Y."/>
            <person name="Li J."/>
            <person name="Li M."/>
            <person name="Law P.T.W."/>
            <person name="Wu Y.L."/>
            <person name="Cai Z.L."/>
            <person name="Qin H."/>
            <person name="Bao Y."/>
            <person name="Leung R.K.K."/>
            <person name="Ng P.K.S."/>
            <person name="Zou J."/>
            <person name="Zhong X.J."/>
            <person name="Ran P.X."/>
            <person name="Zhong N.S."/>
            <person name="Liu Z.G."/>
            <person name="Tsui S.K.W."/>
        </authorList>
    </citation>
    <scope>NUCLEOTIDE SEQUENCE</scope>
    <source>
        <strain evidence="1">Derf</strain>
        <tissue evidence="1">Whole organism</tissue>
    </source>
</reference>
<dbReference type="Proteomes" id="UP000790347">
    <property type="component" value="Unassembled WGS sequence"/>
</dbReference>
<accession>A0A922HNX6</accession>
<dbReference type="AlphaFoldDB" id="A0A922HNX6"/>
<sequence>MKNDTTILGRIYVAEMIIIIYDDDNDDSGMVIMDEKQHNGSFDKIKSFPIYLIGSDFGNGNKKKHWKRIGKKLILFFCWKPQNCSICDIRYYGTIDTIDDCVCVPYSRSYFDVL</sequence>
<protein>
    <submittedName>
        <fullName evidence="1">Uncharacterized protein</fullName>
    </submittedName>
</protein>
<name>A0A922HNX6_DERFA</name>
<comment type="caution">
    <text evidence="1">The sequence shown here is derived from an EMBL/GenBank/DDBJ whole genome shotgun (WGS) entry which is preliminary data.</text>
</comment>
<evidence type="ECO:0000313" key="1">
    <source>
        <dbReference type="EMBL" id="KAH9497058.1"/>
    </source>
</evidence>
<keyword evidence="2" id="KW-1185">Reference proteome</keyword>
<gene>
    <name evidence="1" type="ORF">DERF_013069</name>
</gene>
<evidence type="ECO:0000313" key="2">
    <source>
        <dbReference type="Proteomes" id="UP000790347"/>
    </source>
</evidence>
<dbReference type="EMBL" id="ASGP02000007">
    <property type="protein sequence ID" value="KAH9497058.1"/>
    <property type="molecule type" value="Genomic_DNA"/>
</dbReference>
<proteinExistence type="predicted"/>
<organism evidence="1 2">
    <name type="scientific">Dermatophagoides farinae</name>
    <name type="common">American house dust mite</name>
    <dbReference type="NCBI Taxonomy" id="6954"/>
    <lineage>
        <taxon>Eukaryota</taxon>
        <taxon>Metazoa</taxon>
        <taxon>Ecdysozoa</taxon>
        <taxon>Arthropoda</taxon>
        <taxon>Chelicerata</taxon>
        <taxon>Arachnida</taxon>
        <taxon>Acari</taxon>
        <taxon>Acariformes</taxon>
        <taxon>Sarcoptiformes</taxon>
        <taxon>Astigmata</taxon>
        <taxon>Psoroptidia</taxon>
        <taxon>Analgoidea</taxon>
        <taxon>Pyroglyphidae</taxon>
        <taxon>Dermatophagoidinae</taxon>
        <taxon>Dermatophagoides</taxon>
    </lineage>
</organism>